<keyword evidence="13" id="KW-1185">Reference proteome</keyword>
<evidence type="ECO:0000256" key="8">
    <source>
        <dbReference type="ARBA" id="ARBA00022989"/>
    </source>
</evidence>
<gene>
    <name evidence="12" type="primary">inx</name>
</gene>
<organism evidence="13 14">
    <name type="scientific">Meloidogyne incognita</name>
    <name type="common">Southern root-knot nematode worm</name>
    <name type="synonym">Oxyuris incognita</name>
    <dbReference type="NCBI Taxonomy" id="6306"/>
    <lineage>
        <taxon>Eukaryota</taxon>
        <taxon>Metazoa</taxon>
        <taxon>Ecdysozoa</taxon>
        <taxon>Nematoda</taxon>
        <taxon>Chromadorea</taxon>
        <taxon>Rhabditida</taxon>
        <taxon>Tylenchina</taxon>
        <taxon>Tylenchomorpha</taxon>
        <taxon>Tylenchoidea</taxon>
        <taxon>Meloidogynidae</taxon>
        <taxon>Meloidogyninae</taxon>
        <taxon>Meloidogyne</taxon>
        <taxon>Meloidogyne incognita group</taxon>
    </lineage>
</organism>
<evidence type="ECO:0000256" key="12">
    <source>
        <dbReference type="RuleBase" id="RU010713"/>
    </source>
</evidence>
<evidence type="ECO:0000256" key="3">
    <source>
        <dbReference type="ARBA" id="ARBA00022448"/>
    </source>
</evidence>
<keyword evidence="8" id="KW-1133">Transmembrane helix</keyword>
<keyword evidence="6" id="KW-0303">Gap junction</keyword>
<dbReference type="PANTHER" id="PTHR11893">
    <property type="entry name" value="INNEXIN"/>
    <property type="match status" value="1"/>
</dbReference>
<accession>A0A914M0K0</accession>
<keyword evidence="10" id="KW-0472">Membrane</keyword>
<dbReference type="Pfam" id="PF00876">
    <property type="entry name" value="Innexin"/>
    <property type="match status" value="1"/>
</dbReference>
<evidence type="ECO:0000256" key="2">
    <source>
        <dbReference type="ARBA" id="ARBA00004651"/>
    </source>
</evidence>
<evidence type="ECO:0000256" key="11">
    <source>
        <dbReference type="ARBA" id="ARBA00023303"/>
    </source>
</evidence>
<dbReference type="GO" id="GO:0005921">
    <property type="term" value="C:gap junction"/>
    <property type="evidence" value="ECO:0007669"/>
    <property type="project" value="UniProtKB-SubCell"/>
</dbReference>
<dbReference type="GO" id="GO:0005886">
    <property type="term" value="C:plasma membrane"/>
    <property type="evidence" value="ECO:0007669"/>
    <property type="project" value="UniProtKB-SubCell"/>
</dbReference>
<dbReference type="InterPro" id="IPR000990">
    <property type="entry name" value="Innexin"/>
</dbReference>
<sequence length="66" mass="7878">MISEGKIDVKELRVQLSRVTLCDFEVRYLANLNRYTVQCALLINIINEKVFTFFWLWYCLLLCITT</sequence>
<keyword evidence="5" id="KW-0812">Transmembrane</keyword>
<protein>
    <recommendedName>
        <fullName evidence="12">Innexin</fullName>
    </recommendedName>
</protein>
<name>A0A914M0K0_MELIC</name>
<dbReference type="WBParaSite" id="Minc3s01122g20923">
    <property type="protein sequence ID" value="Minc3s01122g20923"/>
    <property type="gene ID" value="Minc3s01122g20923"/>
</dbReference>
<dbReference type="PROSITE" id="PS51013">
    <property type="entry name" value="PANNEXIN"/>
    <property type="match status" value="1"/>
</dbReference>
<evidence type="ECO:0000256" key="9">
    <source>
        <dbReference type="ARBA" id="ARBA00023065"/>
    </source>
</evidence>
<keyword evidence="11 12" id="KW-0407">Ion channel</keyword>
<keyword evidence="3 12" id="KW-0813">Transport</keyword>
<evidence type="ECO:0000256" key="6">
    <source>
        <dbReference type="ARBA" id="ARBA00022868"/>
    </source>
</evidence>
<comment type="subcellular location">
    <subcellularLocation>
        <location evidence="1">Cell junction</location>
        <location evidence="1">Gap junction</location>
    </subcellularLocation>
    <subcellularLocation>
        <location evidence="2 12">Cell membrane</location>
        <topology evidence="2 12">Multi-pass membrane protein</topology>
    </subcellularLocation>
</comment>
<keyword evidence="4" id="KW-1003">Cell membrane</keyword>
<reference evidence="14" key="1">
    <citation type="submission" date="2022-11" db="UniProtKB">
        <authorList>
            <consortium name="WormBaseParasite"/>
        </authorList>
    </citation>
    <scope>IDENTIFICATION</scope>
</reference>
<dbReference type="PRINTS" id="PR01262">
    <property type="entry name" value="INNEXIN"/>
</dbReference>
<keyword evidence="7" id="KW-0965">Cell junction</keyword>
<evidence type="ECO:0000256" key="10">
    <source>
        <dbReference type="ARBA" id="ARBA00023136"/>
    </source>
</evidence>
<evidence type="ECO:0000256" key="1">
    <source>
        <dbReference type="ARBA" id="ARBA00004610"/>
    </source>
</evidence>
<evidence type="ECO:0000256" key="7">
    <source>
        <dbReference type="ARBA" id="ARBA00022949"/>
    </source>
</evidence>
<dbReference type="PANTHER" id="PTHR11893:SF24">
    <property type="entry name" value="INNEXIN-19"/>
    <property type="match status" value="1"/>
</dbReference>
<keyword evidence="9 12" id="KW-0406">Ion transport</keyword>
<comment type="function">
    <text evidence="12">Structural component of the gap junctions.</text>
</comment>
<evidence type="ECO:0000313" key="13">
    <source>
        <dbReference type="Proteomes" id="UP000887563"/>
    </source>
</evidence>
<dbReference type="AlphaFoldDB" id="A0A914M0K0"/>
<evidence type="ECO:0000256" key="4">
    <source>
        <dbReference type="ARBA" id="ARBA00022475"/>
    </source>
</evidence>
<proteinExistence type="inferred from homology"/>
<dbReference type="Proteomes" id="UP000887563">
    <property type="component" value="Unplaced"/>
</dbReference>
<dbReference type="GO" id="GO:0034220">
    <property type="term" value="P:monoatomic ion transmembrane transport"/>
    <property type="evidence" value="ECO:0007669"/>
    <property type="project" value="UniProtKB-KW"/>
</dbReference>
<dbReference type="GO" id="GO:0005243">
    <property type="term" value="F:gap junction channel activity"/>
    <property type="evidence" value="ECO:0007669"/>
    <property type="project" value="TreeGrafter"/>
</dbReference>
<evidence type="ECO:0000313" key="14">
    <source>
        <dbReference type="WBParaSite" id="Minc3s01122g20923"/>
    </source>
</evidence>
<evidence type="ECO:0000256" key="5">
    <source>
        <dbReference type="ARBA" id="ARBA00022692"/>
    </source>
</evidence>
<comment type="similarity">
    <text evidence="12">Belongs to the pannexin family.</text>
</comment>